<reference evidence="12" key="2">
    <citation type="submission" date="2025-08" db="UniProtKB">
        <authorList>
            <consortium name="Ensembl"/>
        </authorList>
    </citation>
    <scope>IDENTIFICATION</scope>
</reference>
<dbReference type="GO" id="GO:0005634">
    <property type="term" value="C:nucleus"/>
    <property type="evidence" value="ECO:0007669"/>
    <property type="project" value="UniProtKB-SubCell"/>
</dbReference>
<evidence type="ECO:0000256" key="5">
    <source>
        <dbReference type="ARBA" id="ARBA00022833"/>
    </source>
</evidence>
<dbReference type="InterPro" id="IPR013087">
    <property type="entry name" value="Znf_C2H2_type"/>
</dbReference>
<sequence>MWGLPTAGVGSGPVRHGHLQPRARGCGTPRESQRGEPRDPRVGRLERGNSRTSGAPGVWRSRALCLPGPQSGEPREGPVPPLPGPSTAWRGAGGTPLTPCNPKRRIMQEGTLGPQNPPASLNGEMKRGQLFSFLGLPGLFRWRSRLIRHQRIHTGERPYECGECGKRFQTSSHLFQHQRTHTEKRPFCCHNCRKGFRYNSTLIIHQRIYTGEKPHECEECGMRFSRSSNLISHQRTHTGERPYRCEECGKGFIERSTLIHHQNIHTGERPYESGDCGKGFRQHSHLIHHQRIHTGETPFECSNCPDCGKGFRPNSHVITHRRIHTGERPYKCSKSGKRKPCECPECGKSFVHCSDSIPHCRTHIGQSPGDPHSLGSILGTHLAAYPFGLAFISVSSPSHCAPNDVNRGCPAPPRAPSLFHSGLHPKLPGVNSEVPVSICSPVLVPGHRGWEGF</sequence>
<dbReference type="InterPro" id="IPR036236">
    <property type="entry name" value="Znf_C2H2_sf"/>
</dbReference>
<feature type="compositionally biased region" description="Basic and acidic residues" evidence="10">
    <location>
        <begin position="31"/>
        <end position="49"/>
    </location>
</feature>
<feature type="domain" description="C2H2-type" evidence="11">
    <location>
        <begin position="187"/>
        <end position="214"/>
    </location>
</feature>
<keyword evidence="13" id="KW-1185">Reference proteome</keyword>
<dbReference type="FunFam" id="3.30.160.60:FF:000295">
    <property type="entry name" value="zinc finger protein 19"/>
    <property type="match status" value="1"/>
</dbReference>
<reference evidence="12" key="3">
    <citation type="submission" date="2025-09" db="UniProtKB">
        <authorList>
            <consortium name="Ensembl"/>
        </authorList>
    </citation>
    <scope>IDENTIFICATION</scope>
</reference>
<evidence type="ECO:0000256" key="10">
    <source>
        <dbReference type="SAM" id="MobiDB-lite"/>
    </source>
</evidence>
<evidence type="ECO:0000256" key="8">
    <source>
        <dbReference type="ARBA" id="ARBA00023242"/>
    </source>
</evidence>
<dbReference type="GO" id="GO:0008270">
    <property type="term" value="F:zinc ion binding"/>
    <property type="evidence" value="ECO:0007669"/>
    <property type="project" value="UniProtKB-KW"/>
</dbReference>
<keyword evidence="8" id="KW-0539">Nucleus</keyword>
<accession>A0A8C3V812</accession>
<dbReference type="PROSITE" id="PS00028">
    <property type="entry name" value="ZINC_FINGER_C2H2_1"/>
    <property type="match status" value="5"/>
</dbReference>
<comment type="subcellular location">
    <subcellularLocation>
        <location evidence="1">Nucleus</location>
    </subcellularLocation>
</comment>
<keyword evidence="6" id="KW-0805">Transcription regulation</keyword>
<feature type="domain" description="C2H2-type" evidence="11">
    <location>
        <begin position="299"/>
        <end position="329"/>
    </location>
</feature>
<evidence type="ECO:0000313" key="12">
    <source>
        <dbReference type="Ensembl" id="ENSCUSP00005023860.1"/>
    </source>
</evidence>
<dbReference type="FunFam" id="3.30.160.60:FF:001498">
    <property type="entry name" value="Zinc finger protein 404"/>
    <property type="match status" value="1"/>
</dbReference>
<dbReference type="AlphaFoldDB" id="A0A8C3V812"/>
<dbReference type="GO" id="GO:0080090">
    <property type="term" value="P:regulation of primary metabolic process"/>
    <property type="evidence" value="ECO:0007669"/>
    <property type="project" value="UniProtKB-ARBA"/>
</dbReference>
<evidence type="ECO:0000256" key="4">
    <source>
        <dbReference type="ARBA" id="ARBA00022771"/>
    </source>
</evidence>
<proteinExistence type="predicted"/>
<dbReference type="Gene3D" id="3.30.160.60">
    <property type="entry name" value="Classic Zinc Finger"/>
    <property type="match status" value="8"/>
</dbReference>
<evidence type="ECO:0000256" key="1">
    <source>
        <dbReference type="ARBA" id="ARBA00004123"/>
    </source>
</evidence>
<organism evidence="12 13">
    <name type="scientific">Catharus ustulatus</name>
    <name type="common">Russet-backed thrush</name>
    <name type="synonym">Hylocichla ustulatus</name>
    <dbReference type="NCBI Taxonomy" id="91951"/>
    <lineage>
        <taxon>Eukaryota</taxon>
        <taxon>Metazoa</taxon>
        <taxon>Chordata</taxon>
        <taxon>Craniata</taxon>
        <taxon>Vertebrata</taxon>
        <taxon>Euteleostomi</taxon>
        <taxon>Archelosauria</taxon>
        <taxon>Archosauria</taxon>
        <taxon>Dinosauria</taxon>
        <taxon>Saurischia</taxon>
        <taxon>Theropoda</taxon>
        <taxon>Coelurosauria</taxon>
        <taxon>Aves</taxon>
        <taxon>Neognathae</taxon>
        <taxon>Neoaves</taxon>
        <taxon>Telluraves</taxon>
        <taxon>Australaves</taxon>
        <taxon>Passeriformes</taxon>
        <taxon>Turdidae</taxon>
        <taxon>Catharus</taxon>
    </lineage>
</organism>
<evidence type="ECO:0000259" key="11">
    <source>
        <dbReference type="PROSITE" id="PS50157"/>
    </source>
</evidence>
<keyword evidence="2" id="KW-0479">Metal-binding</keyword>
<dbReference type="SMART" id="SM00355">
    <property type="entry name" value="ZnF_C2H2"/>
    <property type="match status" value="7"/>
</dbReference>
<keyword evidence="4 9" id="KW-0863">Zinc-finger</keyword>
<dbReference type="PROSITE" id="PS50157">
    <property type="entry name" value="ZINC_FINGER_C2H2_2"/>
    <property type="match status" value="8"/>
</dbReference>
<feature type="domain" description="C2H2-type" evidence="11">
    <location>
        <begin position="341"/>
        <end position="368"/>
    </location>
</feature>
<feature type="domain" description="C2H2-type" evidence="11">
    <location>
        <begin position="140"/>
        <end position="158"/>
    </location>
</feature>
<dbReference type="FunFam" id="3.30.160.60:FF:000688">
    <property type="entry name" value="zinc finger protein 197 isoform X1"/>
    <property type="match status" value="1"/>
</dbReference>
<keyword evidence="3" id="KW-0677">Repeat</keyword>
<dbReference type="PANTHER" id="PTHR23234:SF8">
    <property type="entry name" value="C2H2-TYPE DOMAIN-CONTAINING PROTEIN"/>
    <property type="match status" value="1"/>
</dbReference>
<dbReference type="InterPro" id="IPR050758">
    <property type="entry name" value="Znf_C2H2-type"/>
</dbReference>
<evidence type="ECO:0000256" key="6">
    <source>
        <dbReference type="ARBA" id="ARBA00023015"/>
    </source>
</evidence>
<feature type="domain" description="C2H2-type" evidence="11">
    <location>
        <begin position="159"/>
        <end position="186"/>
    </location>
</feature>
<reference evidence="12" key="1">
    <citation type="submission" date="2020-10" db="EMBL/GenBank/DDBJ databases">
        <title>Catharus ustulatus (Swainson's thrush) genome, bCatUst1, primary haplotype v2.</title>
        <authorList>
            <person name="Delmore K."/>
            <person name="Vafadar M."/>
            <person name="Formenti G."/>
            <person name="Chow W."/>
            <person name="Pelan S."/>
            <person name="Howe K."/>
            <person name="Rhie A."/>
            <person name="Mountcastle J."/>
            <person name="Haase B."/>
            <person name="Fedrigo O."/>
            <person name="Jarvis E.D."/>
        </authorList>
    </citation>
    <scope>NUCLEOTIDE SEQUENCE [LARGE SCALE GENOMIC DNA]</scope>
</reference>
<evidence type="ECO:0000256" key="2">
    <source>
        <dbReference type="ARBA" id="ARBA00022723"/>
    </source>
</evidence>
<feature type="domain" description="C2H2-type" evidence="11">
    <location>
        <begin position="215"/>
        <end position="242"/>
    </location>
</feature>
<evidence type="ECO:0000256" key="7">
    <source>
        <dbReference type="ARBA" id="ARBA00023163"/>
    </source>
</evidence>
<dbReference type="PANTHER" id="PTHR23234">
    <property type="entry name" value="ZNF44 PROTEIN"/>
    <property type="match status" value="1"/>
</dbReference>
<dbReference type="FunFam" id="3.30.160.60:FF:001157">
    <property type="entry name" value="Zinc finger protein 793"/>
    <property type="match status" value="1"/>
</dbReference>
<dbReference type="Pfam" id="PF00096">
    <property type="entry name" value="zf-C2H2"/>
    <property type="match status" value="5"/>
</dbReference>
<keyword evidence="7" id="KW-0804">Transcription</keyword>
<dbReference type="SUPFAM" id="SSF57667">
    <property type="entry name" value="beta-beta-alpha zinc fingers"/>
    <property type="match status" value="5"/>
</dbReference>
<dbReference type="GO" id="GO:0060255">
    <property type="term" value="P:regulation of macromolecule metabolic process"/>
    <property type="evidence" value="ECO:0007669"/>
    <property type="project" value="UniProtKB-ARBA"/>
</dbReference>
<dbReference type="FunFam" id="3.30.160.60:FF:001270">
    <property type="entry name" value="zinc finger protein 583 isoform X1"/>
    <property type="match status" value="1"/>
</dbReference>
<evidence type="ECO:0000313" key="13">
    <source>
        <dbReference type="Proteomes" id="UP000694563"/>
    </source>
</evidence>
<feature type="domain" description="C2H2-type" evidence="11">
    <location>
        <begin position="243"/>
        <end position="270"/>
    </location>
</feature>
<keyword evidence="5" id="KW-0862">Zinc</keyword>
<name>A0A8C3V812_CATUS</name>
<protein>
    <recommendedName>
        <fullName evidence="11">C2H2-type domain-containing protein</fullName>
    </recommendedName>
</protein>
<dbReference type="Proteomes" id="UP000694563">
    <property type="component" value="Chromosome 17"/>
</dbReference>
<evidence type="ECO:0000256" key="9">
    <source>
        <dbReference type="PROSITE-ProRule" id="PRU00042"/>
    </source>
</evidence>
<feature type="region of interest" description="Disordered" evidence="10">
    <location>
        <begin position="1"/>
        <end position="102"/>
    </location>
</feature>
<dbReference type="FunFam" id="3.30.160.60:FF:000512">
    <property type="entry name" value="zinc finger protein 197 isoform X1"/>
    <property type="match status" value="1"/>
</dbReference>
<dbReference type="Ensembl" id="ENSCUST00005024710.1">
    <property type="protein sequence ID" value="ENSCUSP00005023860.1"/>
    <property type="gene ID" value="ENSCUSG00005014944.1"/>
</dbReference>
<evidence type="ECO:0000256" key="3">
    <source>
        <dbReference type="ARBA" id="ARBA00022737"/>
    </source>
</evidence>
<feature type="domain" description="C2H2-type" evidence="11">
    <location>
        <begin position="271"/>
        <end position="298"/>
    </location>
</feature>